<reference evidence="3 4" key="1">
    <citation type="submission" date="2011-02" db="EMBL/GenBank/DDBJ databases">
        <title>The Genome Sequence of Sphaeroforma arctica JP610.</title>
        <authorList>
            <consortium name="The Broad Institute Genome Sequencing Platform"/>
            <person name="Russ C."/>
            <person name="Cuomo C."/>
            <person name="Young S.K."/>
            <person name="Zeng Q."/>
            <person name="Gargeya S."/>
            <person name="Alvarado L."/>
            <person name="Berlin A."/>
            <person name="Chapman S.B."/>
            <person name="Chen Z."/>
            <person name="Freedman E."/>
            <person name="Gellesch M."/>
            <person name="Goldberg J."/>
            <person name="Griggs A."/>
            <person name="Gujja S."/>
            <person name="Heilman E."/>
            <person name="Heiman D."/>
            <person name="Howarth C."/>
            <person name="Mehta T."/>
            <person name="Neiman D."/>
            <person name="Pearson M."/>
            <person name="Roberts A."/>
            <person name="Saif S."/>
            <person name="Shea T."/>
            <person name="Shenoy N."/>
            <person name="Sisk P."/>
            <person name="Stolte C."/>
            <person name="Sykes S."/>
            <person name="White J."/>
            <person name="Yandava C."/>
            <person name="Burger G."/>
            <person name="Gray M.W."/>
            <person name="Holland P.W.H."/>
            <person name="King N."/>
            <person name="Lang F.B.F."/>
            <person name="Roger A.J."/>
            <person name="Ruiz-Trillo I."/>
            <person name="Haas B."/>
            <person name="Nusbaum C."/>
            <person name="Birren B."/>
        </authorList>
    </citation>
    <scope>NUCLEOTIDE SEQUENCE [LARGE SCALE GENOMIC DNA]</scope>
    <source>
        <strain evidence="3 4">JP610</strain>
    </source>
</reference>
<keyword evidence="4" id="KW-1185">Reference proteome</keyword>
<feature type="compositionally biased region" description="Low complexity" evidence="1">
    <location>
        <begin position="523"/>
        <end position="536"/>
    </location>
</feature>
<feature type="domain" description="DH" evidence="2">
    <location>
        <begin position="123"/>
        <end position="337"/>
    </location>
</feature>
<dbReference type="eggNOG" id="KOG3519">
    <property type="taxonomic scope" value="Eukaryota"/>
</dbReference>
<feature type="compositionally biased region" description="Low complexity" evidence="1">
    <location>
        <begin position="482"/>
        <end position="496"/>
    </location>
</feature>
<gene>
    <name evidence="3" type="ORF">SARC_07733</name>
</gene>
<feature type="region of interest" description="Disordered" evidence="1">
    <location>
        <begin position="523"/>
        <end position="560"/>
    </location>
</feature>
<evidence type="ECO:0000313" key="4">
    <source>
        <dbReference type="Proteomes" id="UP000054560"/>
    </source>
</evidence>
<dbReference type="PROSITE" id="PS50010">
    <property type="entry name" value="DH_2"/>
    <property type="match status" value="1"/>
</dbReference>
<dbReference type="InterPro" id="IPR035899">
    <property type="entry name" value="DBL_dom_sf"/>
</dbReference>
<evidence type="ECO:0000259" key="2">
    <source>
        <dbReference type="PROSITE" id="PS50010"/>
    </source>
</evidence>
<dbReference type="Pfam" id="PF00621">
    <property type="entry name" value="RhoGEF"/>
    <property type="match status" value="1"/>
</dbReference>
<dbReference type="GO" id="GO:0005829">
    <property type="term" value="C:cytosol"/>
    <property type="evidence" value="ECO:0007669"/>
    <property type="project" value="TreeGrafter"/>
</dbReference>
<evidence type="ECO:0000313" key="3">
    <source>
        <dbReference type="EMBL" id="KNC79894.1"/>
    </source>
</evidence>
<dbReference type="Gene3D" id="1.20.900.10">
    <property type="entry name" value="Dbl homology (DH) domain"/>
    <property type="match status" value="1"/>
</dbReference>
<name>A0A0L0FT69_9EUKA</name>
<dbReference type="GO" id="GO:0005085">
    <property type="term" value="F:guanyl-nucleotide exchange factor activity"/>
    <property type="evidence" value="ECO:0007669"/>
    <property type="project" value="InterPro"/>
</dbReference>
<dbReference type="SUPFAM" id="SSF48065">
    <property type="entry name" value="DBL homology domain (DH-domain)"/>
    <property type="match status" value="1"/>
</dbReference>
<dbReference type="InterPro" id="IPR000219">
    <property type="entry name" value="DH_dom"/>
</dbReference>
<feature type="compositionally biased region" description="Basic and acidic residues" evidence="1">
    <location>
        <begin position="77"/>
        <end position="92"/>
    </location>
</feature>
<dbReference type="RefSeq" id="XP_014153796.1">
    <property type="nucleotide sequence ID" value="XM_014298321.1"/>
</dbReference>
<dbReference type="EMBL" id="KQ242228">
    <property type="protein sequence ID" value="KNC79894.1"/>
    <property type="molecule type" value="Genomic_DNA"/>
</dbReference>
<dbReference type="GeneID" id="25908237"/>
<dbReference type="OrthoDB" id="10256089at2759"/>
<dbReference type="PANTHER" id="PTHR45834:SF3">
    <property type="entry name" value="RHO GUANINE NUCLEOTIDE EXCHANGE FACTOR 3, ISOFORM L"/>
    <property type="match status" value="1"/>
</dbReference>
<organism evidence="3 4">
    <name type="scientific">Sphaeroforma arctica JP610</name>
    <dbReference type="NCBI Taxonomy" id="667725"/>
    <lineage>
        <taxon>Eukaryota</taxon>
        <taxon>Ichthyosporea</taxon>
        <taxon>Ichthyophonida</taxon>
        <taxon>Sphaeroforma</taxon>
    </lineage>
</organism>
<dbReference type="AlphaFoldDB" id="A0A0L0FT69"/>
<feature type="region of interest" description="Disordered" evidence="1">
    <location>
        <begin position="64"/>
        <end position="117"/>
    </location>
</feature>
<sequence>MTLLLAQKGRPNSTGSAFDSSARDRVNSRGKNAQTISDPALNHALDTASDMAGQEAGLSLKEMLQSVTRSNSRARRNTHDLYKNKKAQEQPRESAGSAIEPPPQQAPSIPKAKHPRKMSSTELLGMAIEEVVRTEEKYVDDLQTVFSVFEFLSATVDFGTLSDNPQTNADIQKCIAELKNMIDCHANFYAAIQAPQNATDESEQIAVSRLCSGFVAYADQFKSHYSSYCVLYPQVLAAWMPYESSPEAMAAVDQYKRENKVMSLNIQSLLIKPVQRLCKYHLLLGQLMKYAQNGSQSATAIVKTTDLAADPDAVVDMAELKACLAVMKNVGDEVNAIKQRKDMDDLSSDLFANVNGWEGLAATKVGPLLYNDTVTIDAHKSGKKISNASIYVFQNAVVICAPNTQARRKESTADNIKENSGKNRASRKNSSVVSRKNSVDFFPAYNFTAAPPSIPPLEDHEFTQAPLQHKTHAPLTSRSIASIKTPKKSTSQTTKSAKNIISDGSHHNLTHISSTYNITTYSSVSTTSTPLSGSSRRGSRRASTDGRDQYQTNTASKVGGSPKLCECVQRFCCCVRERRTVGN</sequence>
<dbReference type="InterPro" id="IPR053086">
    <property type="entry name" value="RhoGEF_domain"/>
</dbReference>
<dbReference type="STRING" id="667725.A0A0L0FT69"/>
<protein>
    <recommendedName>
        <fullName evidence="2">DH domain-containing protein</fullName>
    </recommendedName>
</protein>
<proteinExistence type="predicted"/>
<dbReference type="CDD" id="cd00160">
    <property type="entry name" value="RhoGEF"/>
    <property type="match status" value="1"/>
</dbReference>
<feature type="compositionally biased region" description="Polar residues" evidence="1">
    <location>
        <begin position="10"/>
        <end position="19"/>
    </location>
</feature>
<feature type="region of interest" description="Disordered" evidence="1">
    <location>
        <begin position="469"/>
        <end position="509"/>
    </location>
</feature>
<feature type="region of interest" description="Disordered" evidence="1">
    <location>
        <begin position="405"/>
        <end position="433"/>
    </location>
</feature>
<dbReference type="Proteomes" id="UP000054560">
    <property type="component" value="Unassembled WGS sequence"/>
</dbReference>
<feature type="region of interest" description="Disordered" evidence="1">
    <location>
        <begin position="1"/>
        <end position="41"/>
    </location>
</feature>
<dbReference type="PANTHER" id="PTHR45834">
    <property type="entry name" value="RHO GUANINE NUCLEOTIDE EXCHANGE FACTOR 9-RELATED"/>
    <property type="match status" value="1"/>
</dbReference>
<feature type="compositionally biased region" description="Basic and acidic residues" evidence="1">
    <location>
        <begin position="407"/>
        <end position="421"/>
    </location>
</feature>
<evidence type="ECO:0000256" key="1">
    <source>
        <dbReference type="SAM" id="MobiDB-lite"/>
    </source>
</evidence>
<dbReference type="SMART" id="SM00325">
    <property type="entry name" value="RhoGEF"/>
    <property type="match status" value="1"/>
</dbReference>
<accession>A0A0L0FT69</accession>